<dbReference type="PRINTS" id="PR00625">
    <property type="entry name" value="JDOMAIN"/>
</dbReference>
<name>A0A2H0UPY3_9BACT</name>
<dbReference type="InterPro" id="IPR002939">
    <property type="entry name" value="DnaJ_C"/>
</dbReference>
<dbReference type="Proteomes" id="UP000229615">
    <property type="component" value="Unassembled WGS sequence"/>
</dbReference>
<dbReference type="SMART" id="SM00271">
    <property type="entry name" value="DnaJ"/>
    <property type="match status" value="1"/>
</dbReference>
<dbReference type="CDD" id="cd06257">
    <property type="entry name" value="DnaJ"/>
    <property type="match status" value="1"/>
</dbReference>
<dbReference type="SUPFAM" id="SSF46565">
    <property type="entry name" value="Chaperone J-domain"/>
    <property type="match status" value="1"/>
</dbReference>
<gene>
    <name evidence="3" type="ORF">COU09_02100</name>
</gene>
<comment type="caution">
    <text evidence="3">The sequence shown here is derived from an EMBL/GenBank/DDBJ whole genome shotgun (WGS) entry which is preliminary data.</text>
</comment>
<dbReference type="PROSITE" id="PS50076">
    <property type="entry name" value="DNAJ_2"/>
    <property type="match status" value="1"/>
</dbReference>
<dbReference type="Gene3D" id="2.60.260.20">
    <property type="entry name" value="Urease metallochaperone UreE, N-terminal domain"/>
    <property type="match status" value="2"/>
</dbReference>
<dbReference type="GO" id="GO:0006457">
    <property type="term" value="P:protein folding"/>
    <property type="evidence" value="ECO:0007669"/>
    <property type="project" value="InterPro"/>
</dbReference>
<dbReference type="FunFam" id="2.60.260.20:FF:000013">
    <property type="entry name" value="DnaJ subfamily B member 11"/>
    <property type="match status" value="1"/>
</dbReference>
<dbReference type="AlphaFoldDB" id="A0A2H0UPY3"/>
<dbReference type="InterPro" id="IPR008971">
    <property type="entry name" value="HSP40/DnaJ_pept-bd"/>
</dbReference>
<dbReference type="PANTHER" id="PTHR24078:SF553">
    <property type="entry name" value="DNAJ HOMOLOG SUBFAMILY B MEMBER 5"/>
    <property type="match status" value="1"/>
</dbReference>
<dbReference type="Pfam" id="PF01556">
    <property type="entry name" value="DnaJ_C"/>
    <property type="match status" value="1"/>
</dbReference>
<keyword evidence="1" id="KW-0143">Chaperone</keyword>
<dbReference type="Gene3D" id="1.10.287.110">
    <property type="entry name" value="DnaJ domain"/>
    <property type="match status" value="1"/>
</dbReference>
<dbReference type="PANTHER" id="PTHR24078">
    <property type="entry name" value="DNAJ HOMOLOG SUBFAMILY C MEMBER"/>
    <property type="match status" value="1"/>
</dbReference>
<accession>A0A2H0UPY3</accession>
<reference evidence="4" key="1">
    <citation type="submission" date="2017-09" db="EMBL/GenBank/DDBJ databases">
        <title>Depth-based differentiation of microbial function through sediment-hosted aquifers and enrichment of novel symbionts in the deep terrestrial subsurface.</title>
        <authorList>
            <person name="Probst A.J."/>
            <person name="Ladd B."/>
            <person name="Jarett J.K."/>
            <person name="Geller-Mcgrath D.E."/>
            <person name="Sieber C.M.K."/>
            <person name="Emerson J.B."/>
            <person name="Anantharaman K."/>
            <person name="Thomas B.C."/>
            <person name="Malmstrom R."/>
            <person name="Stieglmeier M."/>
            <person name="Klingl A."/>
            <person name="Woyke T."/>
            <person name="Ryan C.M."/>
            <person name="Banfield J.F."/>
        </authorList>
    </citation>
    <scope>NUCLEOTIDE SEQUENCE [LARGE SCALE GENOMIC DNA]</scope>
</reference>
<dbReference type="InterPro" id="IPR036869">
    <property type="entry name" value="J_dom_sf"/>
</dbReference>
<dbReference type="InterPro" id="IPR018253">
    <property type="entry name" value="DnaJ_domain_CS"/>
</dbReference>
<dbReference type="CDD" id="cd10747">
    <property type="entry name" value="DnaJ_C"/>
    <property type="match status" value="1"/>
</dbReference>
<dbReference type="GO" id="GO:0051087">
    <property type="term" value="F:protein-folding chaperone binding"/>
    <property type="evidence" value="ECO:0007669"/>
    <property type="project" value="TreeGrafter"/>
</dbReference>
<dbReference type="GO" id="GO:0005829">
    <property type="term" value="C:cytosol"/>
    <property type="evidence" value="ECO:0007669"/>
    <property type="project" value="TreeGrafter"/>
</dbReference>
<dbReference type="Pfam" id="PF00226">
    <property type="entry name" value="DnaJ"/>
    <property type="match status" value="1"/>
</dbReference>
<dbReference type="InterPro" id="IPR051339">
    <property type="entry name" value="DnaJ_subfamily_B"/>
</dbReference>
<evidence type="ECO:0000313" key="3">
    <source>
        <dbReference type="EMBL" id="PIR88444.1"/>
    </source>
</evidence>
<evidence type="ECO:0000256" key="1">
    <source>
        <dbReference type="ARBA" id="ARBA00023186"/>
    </source>
</evidence>
<dbReference type="PROSITE" id="PS00636">
    <property type="entry name" value="DNAJ_1"/>
    <property type="match status" value="1"/>
</dbReference>
<dbReference type="SUPFAM" id="SSF49493">
    <property type="entry name" value="HSP40/DnaJ peptide-binding domain"/>
    <property type="match status" value="2"/>
</dbReference>
<organism evidence="3 4">
    <name type="scientific">Candidatus Harrisonbacteria bacterium CG10_big_fil_rev_8_21_14_0_10_44_23</name>
    <dbReference type="NCBI Taxonomy" id="1974585"/>
    <lineage>
        <taxon>Bacteria</taxon>
        <taxon>Candidatus Harrisoniibacteriota</taxon>
    </lineage>
</organism>
<proteinExistence type="predicted"/>
<protein>
    <submittedName>
        <fullName evidence="3">Molecular chaperone DnaJ</fullName>
    </submittedName>
</protein>
<dbReference type="GO" id="GO:0051082">
    <property type="term" value="F:unfolded protein binding"/>
    <property type="evidence" value="ECO:0007669"/>
    <property type="project" value="InterPro"/>
</dbReference>
<feature type="domain" description="J" evidence="2">
    <location>
        <begin position="3"/>
        <end position="65"/>
    </location>
</feature>
<dbReference type="InterPro" id="IPR001623">
    <property type="entry name" value="DnaJ_domain"/>
</dbReference>
<evidence type="ECO:0000313" key="4">
    <source>
        <dbReference type="Proteomes" id="UP000229615"/>
    </source>
</evidence>
<evidence type="ECO:0000259" key="2">
    <source>
        <dbReference type="PROSITE" id="PS50076"/>
    </source>
</evidence>
<dbReference type="EMBL" id="PFBB01000023">
    <property type="protein sequence ID" value="PIR88444.1"/>
    <property type="molecule type" value="Genomic_DNA"/>
</dbReference>
<sequence length="290" mass="32218">MADYYKILGLEKNASEEEIKKAYRKLAHQHHPDKGGGDTKKFKELNEAYQVLSNKEKRSQYDKFGRVFDGQPGQNGPGGFNFNQGFNGFEGFDFGNFGDIGDILETFFGGRGFRARAKGADLQVVVQVSLEEAFDGTTKKIQYKTYTGDAGEASIEIPAGVEPGHLIKIAGAGERLKDKPSGDLYVQVQVLPHEKFVRRGADLIYRKELNLLDALLGKKLTIETISGEKVEVEIPMGADLSQPLKIPGRGMPRLGRFGRGDLYVRLQPRTPKKLSRKAKKILKDLEGEIN</sequence>